<dbReference type="Gramene" id="GBG70410">
    <property type="protein sequence ID" value="GBG70410"/>
    <property type="gene ID" value="CBR_g6538"/>
</dbReference>
<evidence type="ECO:0000313" key="3">
    <source>
        <dbReference type="Proteomes" id="UP000265515"/>
    </source>
</evidence>
<dbReference type="OrthoDB" id="514689at2759"/>
<comment type="caution">
    <text evidence="2">The sequence shown here is derived from an EMBL/GenBank/DDBJ whole genome shotgun (WGS) entry which is preliminary data.</text>
</comment>
<name>A0A388KK23_CHABU</name>
<gene>
    <name evidence="2" type="ORF">CBR_g6538</name>
</gene>
<dbReference type="OMA" id="HTGGDSE"/>
<dbReference type="EMBL" id="BFEA01000130">
    <property type="protein sequence ID" value="GBG70410.1"/>
    <property type="molecule type" value="Genomic_DNA"/>
</dbReference>
<organism evidence="2 3">
    <name type="scientific">Chara braunii</name>
    <name type="common">Braun's stonewort</name>
    <dbReference type="NCBI Taxonomy" id="69332"/>
    <lineage>
        <taxon>Eukaryota</taxon>
        <taxon>Viridiplantae</taxon>
        <taxon>Streptophyta</taxon>
        <taxon>Charophyceae</taxon>
        <taxon>Charales</taxon>
        <taxon>Characeae</taxon>
        <taxon>Chara</taxon>
    </lineage>
</organism>
<feature type="compositionally biased region" description="Basic residues" evidence="1">
    <location>
        <begin position="110"/>
        <end position="136"/>
    </location>
</feature>
<proteinExistence type="predicted"/>
<dbReference type="STRING" id="69332.A0A388KK23"/>
<keyword evidence="3" id="KW-1185">Reference proteome</keyword>
<feature type="compositionally biased region" description="Basic and acidic residues" evidence="1">
    <location>
        <begin position="100"/>
        <end position="109"/>
    </location>
</feature>
<dbReference type="Proteomes" id="UP000265515">
    <property type="component" value="Unassembled WGS sequence"/>
</dbReference>
<reference evidence="2 3" key="1">
    <citation type="journal article" date="2018" name="Cell">
        <title>The Chara Genome: Secondary Complexity and Implications for Plant Terrestrialization.</title>
        <authorList>
            <person name="Nishiyama T."/>
            <person name="Sakayama H."/>
            <person name="Vries J.D."/>
            <person name="Buschmann H."/>
            <person name="Saint-Marcoux D."/>
            <person name="Ullrich K.K."/>
            <person name="Haas F.B."/>
            <person name="Vanderstraeten L."/>
            <person name="Becker D."/>
            <person name="Lang D."/>
            <person name="Vosolsobe S."/>
            <person name="Rombauts S."/>
            <person name="Wilhelmsson P.K.I."/>
            <person name="Janitza P."/>
            <person name="Kern R."/>
            <person name="Heyl A."/>
            <person name="Rumpler F."/>
            <person name="Villalobos L.I.A.C."/>
            <person name="Clay J.M."/>
            <person name="Skokan R."/>
            <person name="Toyoda A."/>
            <person name="Suzuki Y."/>
            <person name="Kagoshima H."/>
            <person name="Schijlen E."/>
            <person name="Tajeshwar N."/>
            <person name="Catarino B."/>
            <person name="Hetherington A.J."/>
            <person name="Saltykova A."/>
            <person name="Bonnot C."/>
            <person name="Breuninger H."/>
            <person name="Symeonidi A."/>
            <person name="Radhakrishnan G.V."/>
            <person name="Van Nieuwerburgh F."/>
            <person name="Deforce D."/>
            <person name="Chang C."/>
            <person name="Karol K.G."/>
            <person name="Hedrich R."/>
            <person name="Ulvskov P."/>
            <person name="Glockner G."/>
            <person name="Delwiche C.F."/>
            <person name="Petrasek J."/>
            <person name="Van de Peer Y."/>
            <person name="Friml J."/>
            <person name="Beilby M."/>
            <person name="Dolan L."/>
            <person name="Kohara Y."/>
            <person name="Sugano S."/>
            <person name="Fujiyama A."/>
            <person name="Delaux P.-M."/>
            <person name="Quint M."/>
            <person name="TheiBen G."/>
            <person name="Hagemann M."/>
            <person name="Harholt J."/>
            <person name="Dunand C."/>
            <person name="Zachgo S."/>
            <person name="Langdale J."/>
            <person name="Maumus F."/>
            <person name="Straeten D.V.D."/>
            <person name="Gould S.B."/>
            <person name="Rensing S.A."/>
        </authorList>
    </citation>
    <scope>NUCLEOTIDE SEQUENCE [LARGE SCALE GENOMIC DNA]</scope>
    <source>
        <strain evidence="2 3">S276</strain>
    </source>
</reference>
<feature type="compositionally biased region" description="Basic and acidic residues" evidence="1">
    <location>
        <begin position="83"/>
        <end position="93"/>
    </location>
</feature>
<protein>
    <submittedName>
        <fullName evidence="2">Uncharacterized protein</fullName>
    </submittedName>
</protein>
<feature type="compositionally biased region" description="Basic and acidic residues" evidence="1">
    <location>
        <begin position="186"/>
        <end position="195"/>
    </location>
</feature>
<feature type="region of interest" description="Disordered" evidence="1">
    <location>
        <begin position="83"/>
        <end position="212"/>
    </location>
</feature>
<evidence type="ECO:0000256" key="1">
    <source>
        <dbReference type="SAM" id="MobiDB-lite"/>
    </source>
</evidence>
<accession>A0A388KK23</accession>
<sequence length="212" mass="24986">MGKNQAYKAMQRAKMAAMAAGPEEFDDGMVDGSFHSPEWHAARLRNLQTSNQITWEEWKRKQKEEAQKKQELNGDEARLMREYRAQLDAERAQRLARGRNHADKREKLSSKKKKKDKEKTKNNKKHKKREREKRHRSRDDSSDSESDSSTSSSEDEKRKERRKLKKDKKRKKRRRRESSSRTDYSSSDRDSRENSVDASGPLPLSAFFENGR</sequence>
<feature type="compositionally biased region" description="Basic residues" evidence="1">
    <location>
        <begin position="159"/>
        <end position="176"/>
    </location>
</feature>
<dbReference type="PANTHER" id="PTHR36021">
    <property type="entry name" value="COREPRESSOR"/>
    <property type="match status" value="1"/>
</dbReference>
<dbReference type="AlphaFoldDB" id="A0A388KK23"/>
<dbReference type="PANTHER" id="PTHR36021:SF1">
    <property type="entry name" value="COREPRESSOR"/>
    <property type="match status" value="1"/>
</dbReference>
<evidence type="ECO:0000313" key="2">
    <source>
        <dbReference type="EMBL" id="GBG70410.1"/>
    </source>
</evidence>